<feature type="topological domain" description="Periplasmic" evidence="14">
    <location>
        <begin position="88"/>
        <end position="142"/>
    </location>
</feature>
<dbReference type="InterPro" id="IPR050183">
    <property type="entry name" value="DsbB"/>
</dbReference>
<keyword evidence="11 14" id="KW-1015">Disulfide bond</keyword>
<keyword evidence="5" id="KW-0997">Cell inner membrane</keyword>
<evidence type="ECO:0000256" key="3">
    <source>
        <dbReference type="ARBA" id="ARBA00022448"/>
    </source>
</evidence>
<feature type="topological domain" description="Periplasmic" evidence="14">
    <location>
        <begin position="29"/>
        <end position="46"/>
    </location>
</feature>
<keyword evidence="12 14" id="KW-0143">Chaperone</keyword>
<evidence type="ECO:0000256" key="11">
    <source>
        <dbReference type="ARBA" id="ARBA00023157"/>
    </source>
</evidence>
<feature type="topological domain" description="Cytoplasmic" evidence="14">
    <location>
        <begin position="1"/>
        <end position="11"/>
    </location>
</feature>
<gene>
    <name evidence="14 16" type="primary">dsbB</name>
    <name evidence="16" type="ORF">JYB87_07860</name>
</gene>
<keyword evidence="7 14" id="KW-0249">Electron transport</keyword>
<evidence type="ECO:0000256" key="8">
    <source>
        <dbReference type="ARBA" id="ARBA00022989"/>
    </source>
</evidence>
<keyword evidence="17" id="KW-1185">Reference proteome</keyword>
<keyword evidence="10 14" id="KW-0472">Membrane</keyword>
<dbReference type="Proteomes" id="UP000662770">
    <property type="component" value="Chromosome"/>
</dbReference>
<evidence type="ECO:0000256" key="1">
    <source>
        <dbReference type="ARBA" id="ARBA00004429"/>
    </source>
</evidence>
<evidence type="ECO:0000256" key="12">
    <source>
        <dbReference type="ARBA" id="ARBA00023186"/>
    </source>
</evidence>
<dbReference type="SUPFAM" id="SSF158442">
    <property type="entry name" value="DsbB-like"/>
    <property type="match status" value="1"/>
</dbReference>
<feature type="disulfide bond" description="Redox-active" evidence="14">
    <location>
        <begin position="102"/>
        <end position="128"/>
    </location>
</feature>
<evidence type="ECO:0000256" key="2">
    <source>
        <dbReference type="ARBA" id="ARBA00008823"/>
    </source>
</evidence>
<organism evidence="16 17">
    <name type="scientific">Shewanella avicenniae</name>
    <dbReference type="NCBI Taxonomy" id="2814294"/>
    <lineage>
        <taxon>Bacteria</taxon>
        <taxon>Pseudomonadati</taxon>
        <taxon>Pseudomonadota</taxon>
        <taxon>Gammaproteobacteria</taxon>
        <taxon>Alteromonadales</taxon>
        <taxon>Shewanellaceae</taxon>
        <taxon>Shewanella</taxon>
    </lineage>
</organism>
<dbReference type="Gene3D" id="1.20.1550.10">
    <property type="entry name" value="DsbB-like"/>
    <property type="match status" value="1"/>
</dbReference>
<dbReference type="PANTHER" id="PTHR36570:SF2">
    <property type="entry name" value="DISULFIDE BOND FORMATION PROTEIN B"/>
    <property type="match status" value="1"/>
</dbReference>
<dbReference type="HAMAP" id="MF_00286">
    <property type="entry name" value="DsbB"/>
    <property type="match status" value="1"/>
</dbReference>
<evidence type="ECO:0000256" key="15">
    <source>
        <dbReference type="SAM" id="Phobius"/>
    </source>
</evidence>
<comment type="similarity">
    <text evidence="2 14">Belongs to the DsbB family.</text>
</comment>
<evidence type="ECO:0000256" key="7">
    <source>
        <dbReference type="ARBA" id="ARBA00022982"/>
    </source>
</evidence>
<keyword evidence="9 14" id="KW-0560">Oxidoreductase</keyword>
<keyword evidence="8 14" id="KW-1133">Transmembrane helix</keyword>
<dbReference type="InterPro" id="IPR023380">
    <property type="entry name" value="DsbB-like_sf"/>
</dbReference>
<evidence type="ECO:0000256" key="13">
    <source>
        <dbReference type="ARBA" id="ARBA00023284"/>
    </source>
</evidence>
<evidence type="ECO:0000256" key="4">
    <source>
        <dbReference type="ARBA" id="ARBA00022475"/>
    </source>
</evidence>
<dbReference type="InterPro" id="IPR022920">
    <property type="entry name" value="Disulphide_bond_form_DsbB"/>
</dbReference>
<sequence>MFSGFVRSRSSWTMLLVSGVALELTALFFQYVMNLDPCVMCVYIRVAVLGIIAAGLIGLIAPKLVFIRLFATVSWAVSASWGAKLAYELYQIQSDPNPFATCSFLPDFPHWMPLHDWLPSVFMPTGMCTDTPWTFLNITMAQWMLVIFIGYLALLLIFLTAILNRR</sequence>
<comment type="function">
    <text evidence="14">Required for disulfide bond formation in some periplasmic proteins. Acts by oxidizing the DsbA protein.</text>
</comment>
<dbReference type="Pfam" id="PF02600">
    <property type="entry name" value="DsbB"/>
    <property type="match status" value="1"/>
</dbReference>
<comment type="subcellular location">
    <subcellularLocation>
        <location evidence="1">Cell inner membrane</location>
        <topology evidence="1">Multi-pass membrane protein</topology>
    </subcellularLocation>
    <subcellularLocation>
        <location evidence="14">Cell membrane</location>
        <topology evidence="14">Multi-pass membrane protein</topology>
    </subcellularLocation>
</comment>
<keyword evidence="4 14" id="KW-1003">Cell membrane</keyword>
<feature type="disulfide bond" description="Redox-active" evidence="14">
    <location>
        <begin position="38"/>
        <end position="41"/>
    </location>
</feature>
<feature type="transmembrane region" description="Helical" evidence="15">
    <location>
        <begin position="140"/>
        <end position="163"/>
    </location>
</feature>
<dbReference type="InterPro" id="IPR003752">
    <property type="entry name" value="DiS_bond_form_DsbB/BdbC"/>
</dbReference>
<evidence type="ECO:0000256" key="5">
    <source>
        <dbReference type="ARBA" id="ARBA00022519"/>
    </source>
</evidence>
<evidence type="ECO:0000256" key="10">
    <source>
        <dbReference type="ARBA" id="ARBA00023136"/>
    </source>
</evidence>
<evidence type="ECO:0000313" key="17">
    <source>
        <dbReference type="Proteomes" id="UP000662770"/>
    </source>
</evidence>
<protein>
    <recommendedName>
        <fullName evidence="14">Disulfide bond formation protein B</fullName>
    </recommendedName>
    <alternativeName>
        <fullName evidence="14">Disulfide oxidoreductase</fullName>
    </alternativeName>
</protein>
<evidence type="ECO:0000256" key="9">
    <source>
        <dbReference type="ARBA" id="ARBA00023002"/>
    </source>
</evidence>
<feature type="transmembrane region" description="Helical" evidence="15">
    <location>
        <begin position="43"/>
        <end position="62"/>
    </location>
</feature>
<feature type="topological domain" description="Cytoplasmic" evidence="14">
    <location>
        <begin position="162"/>
        <end position="166"/>
    </location>
</feature>
<dbReference type="PANTHER" id="PTHR36570">
    <property type="entry name" value="DISULFIDE BOND FORMATION PROTEIN B"/>
    <property type="match status" value="1"/>
</dbReference>
<dbReference type="EMBL" id="CP071503">
    <property type="protein sequence ID" value="QSX35117.1"/>
    <property type="molecule type" value="Genomic_DNA"/>
</dbReference>
<feature type="transmembrane region" description="Helical" evidence="15">
    <location>
        <begin position="12"/>
        <end position="31"/>
    </location>
</feature>
<dbReference type="NCBIfam" id="NF002485">
    <property type="entry name" value="PRK01749.1"/>
    <property type="match status" value="1"/>
</dbReference>
<reference evidence="16 17" key="1">
    <citation type="submission" date="2021-03" db="EMBL/GenBank/DDBJ databases">
        <title>Novel species identification of genus Shewanella.</title>
        <authorList>
            <person name="Liu G."/>
            <person name="Zhang Q."/>
        </authorList>
    </citation>
    <scope>NUCLEOTIDE SEQUENCE [LARGE SCALE GENOMIC DNA]</scope>
    <source>
        <strain evidence="16 17">FJAT-51800</strain>
    </source>
</reference>
<dbReference type="RefSeq" id="WP_207356311.1">
    <property type="nucleotide sequence ID" value="NZ_CP071503.1"/>
</dbReference>
<proteinExistence type="inferred from homology"/>
<accession>A0ABX7QUE2</accession>
<name>A0ABX7QUE2_9GAMM</name>
<comment type="caution">
    <text evidence="14">Lacks conserved residue(s) required for the propagation of feature annotation.</text>
</comment>
<keyword evidence="6 14" id="KW-0812">Transmembrane</keyword>
<keyword evidence="13 14" id="KW-0676">Redox-active center</keyword>
<keyword evidence="3 14" id="KW-0813">Transport</keyword>
<evidence type="ECO:0000313" key="16">
    <source>
        <dbReference type="EMBL" id="QSX35117.1"/>
    </source>
</evidence>
<evidence type="ECO:0000256" key="14">
    <source>
        <dbReference type="HAMAP-Rule" id="MF_00286"/>
    </source>
</evidence>
<evidence type="ECO:0000256" key="6">
    <source>
        <dbReference type="ARBA" id="ARBA00022692"/>
    </source>
</evidence>